<evidence type="ECO:0000313" key="3">
    <source>
        <dbReference type="EMBL" id="SFU76087.1"/>
    </source>
</evidence>
<evidence type="ECO:0000256" key="1">
    <source>
        <dbReference type="SAM" id="Phobius"/>
    </source>
</evidence>
<feature type="signal peptide" evidence="2">
    <location>
        <begin position="1"/>
        <end position="22"/>
    </location>
</feature>
<evidence type="ECO:0000313" key="4">
    <source>
        <dbReference type="Proteomes" id="UP000182649"/>
    </source>
</evidence>
<protein>
    <submittedName>
        <fullName evidence="3">PEP-CTERM protein-sorting domain-containing protein</fullName>
    </submittedName>
</protein>
<proteinExistence type="predicted"/>
<organism evidence="3 4">
    <name type="scientific">Nitrosospira multiformis</name>
    <dbReference type="NCBI Taxonomy" id="1231"/>
    <lineage>
        <taxon>Bacteria</taxon>
        <taxon>Pseudomonadati</taxon>
        <taxon>Pseudomonadota</taxon>
        <taxon>Betaproteobacteria</taxon>
        <taxon>Nitrosomonadales</taxon>
        <taxon>Nitrosomonadaceae</taxon>
        <taxon>Nitrosospira</taxon>
    </lineage>
</organism>
<dbReference type="EMBL" id="FPBZ01000026">
    <property type="protein sequence ID" value="SFU76087.1"/>
    <property type="molecule type" value="Genomic_DNA"/>
</dbReference>
<gene>
    <name evidence="3" type="ORF">SAMN05216417_1269</name>
</gene>
<reference evidence="3 4" key="1">
    <citation type="submission" date="2016-10" db="EMBL/GenBank/DDBJ databases">
        <authorList>
            <person name="de Groot N.N."/>
        </authorList>
    </citation>
    <scope>NUCLEOTIDE SEQUENCE [LARGE SCALE GENOMIC DNA]</scope>
    <source>
        <strain evidence="3 4">Nl14</strain>
    </source>
</reference>
<name>A0A1I7IT58_9PROT</name>
<dbReference type="Proteomes" id="UP000182649">
    <property type="component" value="Unassembled WGS sequence"/>
</dbReference>
<dbReference type="RefSeq" id="WP_074975947.1">
    <property type="nucleotide sequence ID" value="NZ_FPBZ01000026.1"/>
</dbReference>
<sequence>MLCSIRNLLFFLAIFSISEADAGLVTVSGEFLTFSASSVVMQYGPTVNGVSLTQSDPGSNRIDTLDLAPGTSQVDFTYFNSTHPFYFNSFAFTPAQPADIAAGDTFSLGTFTFTNGIGFQETEITFKLTTHSSDPELDNHIFTGTMHLVVNAGTTDPHLAADYFFIAERPDLGSARVFDGAFQPPHNPGNTGTFDFYGRIGSLIPMEFVATNDAGFVSPKIGPLLPTDIPATAIPVPGSGILILTGLAALFLSRQSRNKQVSKQDSFARWAGINHRRARP</sequence>
<keyword evidence="1" id="KW-0812">Transmembrane</keyword>
<feature type="transmembrane region" description="Helical" evidence="1">
    <location>
        <begin position="234"/>
        <end position="253"/>
    </location>
</feature>
<keyword evidence="1" id="KW-0472">Membrane</keyword>
<keyword evidence="1" id="KW-1133">Transmembrane helix</keyword>
<evidence type="ECO:0000256" key="2">
    <source>
        <dbReference type="SAM" id="SignalP"/>
    </source>
</evidence>
<feature type="chain" id="PRO_5010267989" evidence="2">
    <location>
        <begin position="23"/>
        <end position="280"/>
    </location>
</feature>
<dbReference type="AlphaFoldDB" id="A0A1I7IT58"/>
<keyword evidence="2" id="KW-0732">Signal</keyword>
<accession>A0A1I7IT58</accession>